<proteinExistence type="predicted"/>
<feature type="domain" description="BAH" evidence="2">
    <location>
        <begin position="117"/>
        <end position="202"/>
    </location>
</feature>
<dbReference type="AlphaFoldDB" id="A0A6A6YEX1"/>
<dbReference type="RefSeq" id="XP_033573371.1">
    <property type="nucleotide sequence ID" value="XM_033728331.1"/>
</dbReference>
<protein>
    <recommendedName>
        <fullName evidence="2">BAH domain-containing protein</fullName>
    </recommendedName>
</protein>
<accession>A0A6A6YEX1</accession>
<evidence type="ECO:0000313" key="5">
    <source>
        <dbReference type="RefSeq" id="XP_033573371.1"/>
    </source>
</evidence>
<feature type="region of interest" description="Disordered" evidence="1">
    <location>
        <begin position="67"/>
        <end position="105"/>
    </location>
</feature>
<keyword evidence="4" id="KW-1185">Reference proteome</keyword>
<dbReference type="Gene3D" id="2.30.30.490">
    <property type="match status" value="1"/>
</dbReference>
<dbReference type="GeneID" id="54469224"/>
<sequence>MISLFQRVTRHIRNFSHRASSHRTLGGIIGAARLDNLIHKRDGFLHGHQSERDQISTHGLREVEVQHATKSDFSCSRRRAQQNRQAEPLKSGQPKSIRPARDRKKRVDCLPLTHGGQEVRPGDYIIVACDKDETNERDLPEIARVEKLRPNGHLDITWMYYPSILDLREPVKSAPNEILFSDHKDTISGAVLMGFTEVEENC</sequence>
<dbReference type="OrthoDB" id="10586084at2759"/>
<dbReference type="InterPro" id="IPR043151">
    <property type="entry name" value="BAH_sf"/>
</dbReference>
<reference evidence="5" key="3">
    <citation type="submission" date="2025-04" db="UniProtKB">
        <authorList>
            <consortium name="RefSeq"/>
        </authorList>
    </citation>
    <scope>IDENTIFICATION</scope>
    <source>
        <strain evidence="5">CBS 304.34</strain>
    </source>
</reference>
<organism evidence="3">
    <name type="scientific">Mytilinidion resinicola</name>
    <dbReference type="NCBI Taxonomy" id="574789"/>
    <lineage>
        <taxon>Eukaryota</taxon>
        <taxon>Fungi</taxon>
        <taxon>Dikarya</taxon>
        <taxon>Ascomycota</taxon>
        <taxon>Pezizomycotina</taxon>
        <taxon>Dothideomycetes</taxon>
        <taxon>Pleosporomycetidae</taxon>
        <taxon>Mytilinidiales</taxon>
        <taxon>Mytilinidiaceae</taxon>
        <taxon>Mytilinidion</taxon>
    </lineage>
</organism>
<name>A0A6A6YEX1_9PEZI</name>
<gene>
    <name evidence="3 5" type="ORF">BDZ99DRAFT_573923</name>
</gene>
<evidence type="ECO:0000259" key="2">
    <source>
        <dbReference type="PROSITE" id="PS51038"/>
    </source>
</evidence>
<reference evidence="5" key="2">
    <citation type="submission" date="2020-04" db="EMBL/GenBank/DDBJ databases">
        <authorList>
            <consortium name="NCBI Genome Project"/>
        </authorList>
    </citation>
    <scope>NUCLEOTIDE SEQUENCE</scope>
    <source>
        <strain evidence="5">CBS 304.34</strain>
    </source>
</reference>
<dbReference type="GO" id="GO:0003682">
    <property type="term" value="F:chromatin binding"/>
    <property type="evidence" value="ECO:0007669"/>
    <property type="project" value="InterPro"/>
</dbReference>
<dbReference type="InterPro" id="IPR001025">
    <property type="entry name" value="BAH_dom"/>
</dbReference>
<dbReference type="EMBL" id="MU003707">
    <property type="protein sequence ID" value="KAF2806407.1"/>
    <property type="molecule type" value="Genomic_DNA"/>
</dbReference>
<reference evidence="3 5" key="1">
    <citation type="journal article" date="2020" name="Stud. Mycol.">
        <title>101 Dothideomycetes genomes: a test case for predicting lifestyles and emergence of pathogens.</title>
        <authorList>
            <person name="Haridas S."/>
            <person name="Albert R."/>
            <person name="Binder M."/>
            <person name="Bloem J."/>
            <person name="Labutti K."/>
            <person name="Salamov A."/>
            <person name="Andreopoulos B."/>
            <person name="Baker S."/>
            <person name="Barry K."/>
            <person name="Bills G."/>
            <person name="Bluhm B."/>
            <person name="Cannon C."/>
            <person name="Castanera R."/>
            <person name="Culley D."/>
            <person name="Daum C."/>
            <person name="Ezra D."/>
            <person name="Gonzalez J."/>
            <person name="Henrissat B."/>
            <person name="Kuo A."/>
            <person name="Liang C."/>
            <person name="Lipzen A."/>
            <person name="Lutzoni F."/>
            <person name="Magnuson J."/>
            <person name="Mondo S."/>
            <person name="Nolan M."/>
            <person name="Ohm R."/>
            <person name="Pangilinan J."/>
            <person name="Park H.-J."/>
            <person name="Ramirez L."/>
            <person name="Alfaro M."/>
            <person name="Sun H."/>
            <person name="Tritt A."/>
            <person name="Yoshinaga Y."/>
            <person name="Zwiers L.-H."/>
            <person name="Turgeon B."/>
            <person name="Goodwin S."/>
            <person name="Spatafora J."/>
            <person name="Crous P."/>
            <person name="Grigoriev I."/>
        </authorList>
    </citation>
    <scope>NUCLEOTIDE SEQUENCE</scope>
    <source>
        <strain evidence="3 5">CBS 304.34</strain>
    </source>
</reference>
<evidence type="ECO:0000313" key="3">
    <source>
        <dbReference type="EMBL" id="KAF2806407.1"/>
    </source>
</evidence>
<dbReference type="PROSITE" id="PS51038">
    <property type="entry name" value="BAH"/>
    <property type="match status" value="1"/>
</dbReference>
<evidence type="ECO:0000256" key="1">
    <source>
        <dbReference type="SAM" id="MobiDB-lite"/>
    </source>
</evidence>
<evidence type="ECO:0000313" key="4">
    <source>
        <dbReference type="Proteomes" id="UP000504636"/>
    </source>
</evidence>
<dbReference type="Proteomes" id="UP000504636">
    <property type="component" value="Unplaced"/>
</dbReference>